<accession>A0A9W8NDU7</accession>
<evidence type="ECO:0000313" key="2">
    <source>
        <dbReference type="Proteomes" id="UP001148614"/>
    </source>
</evidence>
<dbReference type="SUPFAM" id="SSF48403">
    <property type="entry name" value="Ankyrin repeat"/>
    <property type="match status" value="1"/>
</dbReference>
<name>A0A9W8NDU7_9PEZI</name>
<reference evidence="1" key="1">
    <citation type="submission" date="2022-07" db="EMBL/GenBank/DDBJ databases">
        <title>Genome Sequence of Xylaria arbuscula.</title>
        <authorList>
            <person name="Buettner E."/>
        </authorList>
    </citation>
    <scope>NUCLEOTIDE SEQUENCE</scope>
    <source>
        <strain evidence="1">VT107</strain>
    </source>
</reference>
<evidence type="ECO:0000313" key="1">
    <source>
        <dbReference type="EMBL" id="KAJ3570284.1"/>
    </source>
</evidence>
<proteinExistence type="predicted"/>
<keyword evidence="2" id="KW-1185">Reference proteome</keyword>
<dbReference type="Proteomes" id="UP001148614">
    <property type="component" value="Unassembled WGS sequence"/>
</dbReference>
<sequence>MHPGEFSASIRAPLLETGLLERFRLHHDDWQHSDRLWADQLFHDYIQFRIRKGQDRPPDESYYSHWNKTAVTYCQLTETQISIREIIDKLCWMILKPNACNWRSCNLSAIGELRDKYGYEKPRPWKPDMNHSQSSLELLSIAAYLNDVRLAEHLLCHYRILPWDSLRFNSPIYLAAYAGNTATFNLFKEYAIKSEPFHRFGVPPPGYPNRQPDLAFKDAFLGACEGGSLEMLQLALSLLTIQGTDLGSTQQTEGSEREIQMLTEGHGITSSVEIYKYLDSLREKPEYSVLKHTLPECLTLEDVLKAQYRRGNGEIVRHILDQYPDMARAKETHSGGKRSFMLARACAANYEDIVDIFLEKGGVPNEPSILREASRAGSVAIVRKLLDHGAVTDGWVIWTALMLEHESMVHVLLQNRPPIDADWKYKFLHNVKYRGLESMESLIRQSNQLMATPSELETRDAEMDSTKHTPFKNFLFLGIKKTIYRGHPYDSIRVRCAEPI</sequence>
<dbReference type="InterPro" id="IPR036770">
    <property type="entry name" value="Ankyrin_rpt-contain_sf"/>
</dbReference>
<dbReference type="EMBL" id="JANPWZ010000950">
    <property type="protein sequence ID" value="KAJ3570284.1"/>
    <property type="molecule type" value="Genomic_DNA"/>
</dbReference>
<dbReference type="Gene3D" id="1.25.40.20">
    <property type="entry name" value="Ankyrin repeat-containing domain"/>
    <property type="match status" value="1"/>
</dbReference>
<dbReference type="AlphaFoldDB" id="A0A9W8NDU7"/>
<organism evidence="1 2">
    <name type="scientific">Xylaria arbuscula</name>
    <dbReference type="NCBI Taxonomy" id="114810"/>
    <lineage>
        <taxon>Eukaryota</taxon>
        <taxon>Fungi</taxon>
        <taxon>Dikarya</taxon>
        <taxon>Ascomycota</taxon>
        <taxon>Pezizomycotina</taxon>
        <taxon>Sordariomycetes</taxon>
        <taxon>Xylariomycetidae</taxon>
        <taxon>Xylariales</taxon>
        <taxon>Xylariaceae</taxon>
        <taxon>Xylaria</taxon>
    </lineage>
</organism>
<comment type="caution">
    <text evidence="1">The sequence shown here is derived from an EMBL/GenBank/DDBJ whole genome shotgun (WGS) entry which is preliminary data.</text>
</comment>
<protein>
    <submittedName>
        <fullName evidence="1">Uncharacterized protein</fullName>
    </submittedName>
</protein>
<gene>
    <name evidence="1" type="ORF">NPX13_g5778</name>
</gene>